<dbReference type="Proteomes" id="UP000199474">
    <property type="component" value="Unassembled WGS sequence"/>
</dbReference>
<dbReference type="EMBL" id="FOMR01000004">
    <property type="protein sequence ID" value="SFD78582.1"/>
    <property type="molecule type" value="Genomic_DNA"/>
</dbReference>
<dbReference type="InterPro" id="IPR009242">
    <property type="entry name" value="DUF896"/>
</dbReference>
<dbReference type="SUPFAM" id="SSF158221">
    <property type="entry name" value="YnzC-like"/>
    <property type="match status" value="1"/>
</dbReference>
<accession>A0A1I1V6C7</accession>
<sequence>MFVSFFIVQEVRLMISNEKLERINQLAKKSKEEGLTLKEQTEQKELRQEYLQNVRSSFKNQFKSMTVKDPEGNDVTPQKVRDLQNKNNKH</sequence>
<feature type="region of interest" description="Disordered" evidence="3">
    <location>
        <begin position="61"/>
        <end position="90"/>
    </location>
</feature>
<dbReference type="Pfam" id="PF05979">
    <property type="entry name" value="DUF896"/>
    <property type="match status" value="1"/>
</dbReference>
<dbReference type="AlphaFoldDB" id="A0A1I1V6C7"/>
<dbReference type="GO" id="GO:0005737">
    <property type="term" value="C:cytoplasm"/>
    <property type="evidence" value="ECO:0007669"/>
    <property type="project" value="UniProtKB-SubCell"/>
</dbReference>
<evidence type="ECO:0000313" key="5">
    <source>
        <dbReference type="Proteomes" id="UP000199474"/>
    </source>
</evidence>
<name>A0A1I1V6C7_9BACI</name>
<organism evidence="4 5">
    <name type="scientific">Lentibacillus persicus</name>
    <dbReference type="NCBI Taxonomy" id="640948"/>
    <lineage>
        <taxon>Bacteria</taxon>
        <taxon>Bacillati</taxon>
        <taxon>Bacillota</taxon>
        <taxon>Bacilli</taxon>
        <taxon>Bacillales</taxon>
        <taxon>Bacillaceae</taxon>
        <taxon>Lentibacillus</taxon>
    </lineage>
</organism>
<comment type="subcellular location">
    <subcellularLocation>
        <location evidence="2">Cytoplasm</location>
    </subcellularLocation>
</comment>
<evidence type="ECO:0000256" key="3">
    <source>
        <dbReference type="SAM" id="MobiDB-lite"/>
    </source>
</evidence>
<comment type="similarity">
    <text evidence="2">Belongs to the UPF0291 family.</text>
</comment>
<protein>
    <recommendedName>
        <fullName evidence="2">UPF0291 protein SAMN05216238_10476</fullName>
    </recommendedName>
</protein>
<dbReference type="PANTHER" id="PTHR37300">
    <property type="entry name" value="UPF0291 PROTEIN CBO2609/CLC_2481"/>
    <property type="match status" value="1"/>
</dbReference>
<dbReference type="PANTHER" id="PTHR37300:SF1">
    <property type="entry name" value="UPF0291 PROTEIN YNZC"/>
    <property type="match status" value="1"/>
</dbReference>
<gene>
    <name evidence="4" type="ORF">SAMN05216238_10476</name>
</gene>
<keyword evidence="5" id="KW-1185">Reference proteome</keyword>
<evidence type="ECO:0000256" key="2">
    <source>
        <dbReference type="HAMAP-Rule" id="MF_01103"/>
    </source>
</evidence>
<dbReference type="HAMAP" id="MF_01103">
    <property type="entry name" value="UPF0291"/>
    <property type="match status" value="1"/>
</dbReference>
<proteinExistence type="inferred from homology"/>
<reference evidence="5" key="1">
    <citation type="submission" date="2016-10" db="EMBL/GenBank/DDBJ databases">
        <authorList>
            <person name="Varghese N."/>
            <person name="Submissions S."/>
        </authorList>
    </citation>
    <scope>NUCLEOTIDE SEQUENCE [LARGE SCALE GENOMIC DNA]</scope>
    <source>
        <strain evidence="5">DSM 22530</strain>
    </source>
</reference>
<dbReference type="Gene3D" id="1.10.287.540">
    <property type="entry name" value="Helix hairpin bin"/>
    <property type="match status" value="1"/>
</dbReference>
<keyword evidence="1 2" id="KW-0963">Cytoplasm</keyword>
<evidence type="ECO:0000256" key="1">
    <source>
        <dbReference type="ARBA" id="ARBA00022490"/>
    </source>
</evidence>
<dbReference type="STRING" id="640948.SAMN05216238_10476"/>
<evidence type="ECO:0000313" key="4">
    <source>
        <dbReference type="EMBL" id="SFD78582.1"/>
    </source>
</evidence>